<gene>
    <name evidence="2" type="ORF">DFQ27_006502</name>
</gene>
<dbReference type="AlphaFoldDB" id="A0A9P6U1E3"/>
<accession>A0A9P6U1E3</accession>
<keyword evidence="1" id="KW-0732">Signal</keyword>
<dbReference type="Proteomes" id="UP000807716">
    <property type="component" value="Unassembled WGS sequence"/>
</dbReference>
<reference evidence="2" key="1">
    <citation type="journal article" date="2020" name="Fungal Divers.">
        <title>Resolving the Mortierellaceae phylogeny through synthesis of multi-gene phylogenetics and phylogenomics.</title>
        <authorList>
            <person name="Vandepol N."/>
            <person name="Liber J."/>
            <person name="Desiro A."/>
            <person name="Na H."/>
            <person name="Kennedy M."/>
            <person name="Barry K."/>
            <person name="Grigoriev I.V."/>
            <person name="Miller A.N."/>
            <person name="O'Donnell K."/>
            <person name="Stajich J.E."/>
            <person name="Bonito G."/>
        </authorList>
    </citation>
    <scope>NUCLEOTIDE SEQUENCE</scope>
    <source>
        <strain evidence="2">BC1065</strain>
    </source>
</reference>
<feature type="signal peptide" evidence="1">
    <location>
        <begin position="1"/>
        <end position="18"/>
    </location>
</feature>
<evidence type="ECO:0000313" key="2">
    <source>
        <dbReference type="EMBL" id="KAG0255024.1"/>
    </source>
</evidence>
<sequence length="181" mass="18191">MKINTILLLSAVAAIAVATPTSPPQRALYRRDRFRRELPDIAKTIDPLLQTAAGATRGTGAGLSKRTVGVNINGKPPLEGAKEIVGKALEQTAAATAPTDAAGGQLAARDLPGGELVGKLVETATGPVKGLLDAAPAADGTTSQLAARNLPGGDLAETLAGPVEGLLGGQSAPAIQTTEIY</sequence>
<keyword evidence="3" id="KW-1185">Reference proteome</keyword>
<dbReference type="OrthoDB" id="10624657at2759"/>
<feature type="chain" id="PRO_5040283828" evidence="1">
    <location>
        <begin position="19"/>
        <end position="181"/>
    </location>
</feature>
<proteinExistence type="predicted"/>
<organism evidence="2 3">
    <name type="scientific">Actinomortierella ambigua</name>
    <dbReference type="NCBI Taxonomy" id="1343610"/>
    <lineage>
        <taxon>Eukaryota</taxon>
        <taxon>Fungi</taxon>
        <taxon>Fungi incertae sedis</taxon>
        <taxon>Mucoromycota</taxon>
        <taxon>Mortierellomycotina</taxon>
        <taxon>Mortierellomycetes</taxon>
        <taxon>Mortierellales</taxon>
        <taxon>Mortierellaceae</taxon>
        <taxon>Actinomortierella</taxon>
    </lineage>
</organism>
<protein>
    <submittedName>
        <fullName evidence="2">Uncharacterized protein</fullName>
    </submittedName>
</protein>
<evidence type="ECO:0000256" key="1">
    <source>
        <dbReference type="SAM" id="SignalP"/>
    </source>
</evidence>
<name>A0A9P6U1E3_9FUNG</name>
<comment type="caution">
    <text evidence="2">The sequence shown here is derived from an EMBL/GenBank/DDBJ whole genome shotgun (WGS) entry which is preliminary data.</text>
</comment>
<evidence type="ECO:0000313" key="3">
    <source>
        <dbReference type="Proteomes" id="UP000807716"/>
    </source>
</evidence>
<dbReference type="EMBL" id="JAAAJB010000483">
    <property type="protein sequence ID" value="KAG0255024.1"/>
    <property type="molecule type" value="Genomic_DNA"/>
</dbReference>